<evidence type="ECO:0000256" key="4">
    <source>
        <dbReference type="ARBA" id="ARBA00008661"/>
    </source>
</evidence>
<dbReference type="GO" id="GO:0030311">
    <property type="term" value="P:poly-N-acetyllactosamine biosynthetic process"/>
    <property type="evidence" value="ECO:0007669"/>
    <property type="project" value="TreeGrafter"/>
</dbReference>
<dbReference type="GO" id="GO:0006493">
    <property type="term" value="P:protein O-linked glycosylation"/>
    <property type="evidence" value="ECO:0007669"/>
    <property type="project" value="TreeGrafter"/>
</dbReference>
<evidence type="ECO:0000256" key="9">
    <source>
        <dbReference type="ARBA" id="ARBA00022989"/>
    </source>
</evidence>
<comment type="similarity">
    <text evidence="4 16">Belongs to the glycosyltransferase 31 family.</text>
</comment>
<evidence type="ECO:0000256" key="2">
    <source>
        <dbReference type="ARBA" id="ARBA00004323"/>
    </source>
</evidence>
<comment type="catalytic activity">
    <reaction evidence="14">
        <text>a beta-D-galactosyl-(1-&gt;4)-N-acetyl-beta-D-glucosaminyl derivative + UDP-N-acetyl-alpha-D-glucosamine = an N-acetyl-beta-D-glucosaminyl-(1-&gt;3)-beta-D-galactosyl-(1-&gt;4)-N-acetyl-beta-D-glucosaminyl derivative + UDP + H(+)</text>
        <dbReference type="Rhea" id="RHEA:14389"/>
        <dbReference type="ChEBI" id="CHEBI:15378"/>
        <dbReference type="ChEBI" id="CHEBI:57705"/>
        <dbReference type="ChEBI" id="CHEBI:58223"/>
        <dbReference type="ChEBI" id="CHEBI:133507"/>
        <dbReference type="ChEBI" id="CHEBI:134090"/>
        <dbReference type="EC" id="2.4.1.149"/>
    </reaction>
</comment>
<evidence type="ECO:0000256" key="10">
    <source>
        <dbReference type="ARBA" id="ARBA00023034"/>
    </source>
</evidence>
<evidence type="ECO:0000256" key="16">
    <source>
        <dbReference type="RuleBase" id="RU363063"/>
    </source>
</evidence>
<feature type="transmembrane region" description="Helical" evidence="16">
    <location>
        <begin position="85"/>
        <end position="106"/>
    </location>
</feature>
<keyword evidence="5 16" id="KW-0328">Glycosyltransferase</keyword>
<evidence type="ECO:0000256" key="11">
    <source>
        <dbReference type="ARBA" id="ARBA00023136"/>
    </source>
</evidence>
<keyword evidence="8 16" id="KW-0735">Signal-anchor</keyword>
<evidence type="ECO:0000313" key="17">
    <source>
        <dbReference type="Ensembl" id="ENSCCRP00010094400.1"/>
    </source>
</evidence>
<dbReference type="Proteomes" id="UP000694427">
    <property type="component" value="Unplaced"/>
</dbReference>
<proteinExistence type="inferred from homology"/>
<evidence type="ECO:0000256" key="15">
    <source>
        <dbReference type="ARBA" id="ARBA00065824"/>
    </source>
</evidence>
<comment type="subcellular location">
    <subcellularLocation>
        <location evidence="2 16">Golgi apparatus membrane</location>
        <topology evidence="2 16">Single-pass type II membrane protein</topology>
    </subcellularLocation>
</comment>
<evidence type="ECO:0000256" key="7">
    <source>
        <dbReference type="ARBA" id="ARBA00022692"/>
    </source>
</evidence>
<name>A0A8C1NQL2_CYPCA</name>
<keyword evidence="13" id="KW-0464">Manganese</keyword>
<organism evidence="17 18">
    <name type="scientific">Cyprinus carpio</name>
    <name type="common">Common carp</name>
    <dbReference type="NCBI Taxonomy" id="7962"/>
    <lineage>
        <taxon>Eukaryota</taxon>
        <taxon>Metazoa</taxon>
        <taxon>Chordata</taxon>
        <taxon>Craniata</taxon>
        <taxon>Vertebrata</taxon>
        <taxon>Euteleostomi</taxon>
        <taxon>Actinopterygii</taxon>
        <taxon>Neopterygii</taxon>
        <taxon>Teleostei</taxon>
        <taxon>Ostariophysi</taxon>
        <taxon>Cypriniformes</taxon>
        <taxon>Cyprinidae</taxon>
        <taxon>Cyprininae</taxon>
        <taxon>Cyprinus</taxon>
    </lineage>
</organism>
<dbReference type="FunFam" id="3.90.550.50:FF:000010">
    <property type="entry name" value="Hexosyltransferase"/>
    <property type="match status" value="1"/>
</dbReference>
<dbReference type="Gene3D" id="3.90.550.50">
    <property type="match status" value="1"/>
</dbReference>
<dbReference type="Pfam" id="PF01762">
    <property type="entry name" value="Galactosyl_T"/>
    <property type="match status" value="1"/>
</dbReference>
<dbReference type="GO" id="GO:0008532">
    <property type="term" value="F:N-acetyllactosaminide beta-1,3-N-acetylglucosaminyltransferase activity"/>
    <property type="evidence" value="ECO:0007669"/>
    <property type="project" value="UniProtKB-EC"/>
</dbReference>
<reference evidence="17" key="2">
    <citation type="submission" date="2025-09" db="UniProtKB">
        <authorList>
            <consortium name="Ensembl"/>
        </authorList>
    </citation>
    <scope>IDENTIFICATION</scope>
</reference>
<evidence type="ECO:0000313" key="18">
    <source>
        <dbReference type="Proteomes" id="UP000694427"/>
    </source>
</evidence>
<comment type="cofactor">
    <cofactor evidence="1">
        <name>Mn(2+)</name>
        <dbReference type="ChEBI" id="CHEBI:29035"/>
    </cofactor>
</comment>
<accession>A0A8C1NQL2</accession>
<evidence type="ECO:0000256" key="8">
    <source>
        <dbReference type="ARBA" id="ARBA00022968"/>
    </source>
</evidence>
<comment type="subunit">
    <text evidence="15">Interacts with B3GNT8; this interaction greatly increases B3GNT2 catalytic activity, independently of B3GNT8 enzymatic activity.</text>
</comment>
<dbReference type="PANTHER" id="PTHR11214:SF25">
    <property type="entry name" value="N-ACETYLLACTOSAMINIDE BETA-1,3-N-ACETYLGLUCOSAMINYLTRANSFERASE 2"/>
    <property type="match status" value="1"/>
</dbReference>
<dbReference type="AlphaFoldDB" id="A0A8C1NQL2"/>
<evidence type="ECO:0000256" key="12">
    <source>
        <dbReference type="ARBA" id="ARBA00023180"/>
    </source>
</evidence>
<dbReference type="GO" id="GO:0000139">
    <property type="term" value="C:Golgi membrane"/>
    <property type="evidence" value="ECO:0007669"/>
    <property type="project" value="UniProtKB-SubCell"/>
</dbReference>
<evidence type="ECO:0000256" key="14">
    <source>
        <dbReference type="ARBA" id="ARBA00050470"/>
    </source>
</evidence>
<dbReference type="Ensembl" id="ENSCCRT00010104748.1">
    <property type="protein sequence ID" value="ENSCCRP00010094400.1"/>
    <property type="gene ID" value="ENSCCRG00010041351.1"/>
</dbReference>
<keyword evidence="11 16" id="KW-0472">Membrane</keyword>
<dbReference type="EC" id="2.4.1.-" evidence="16"/>
<evidence type="ECO:0000256" key="5">
    <source>
        <dbReference type="ARBA" id="ARBA00022676"/>
    </source>
</evidence>
<keyword evidence="9 16" id="KW-1133">Transmembrane helix</keyword>
<keyword evidence="18" id="KW-1185">Reference proteome</keyword>
<keyword evidence="10 16" id="KW-0333">Golgi apparatus</keyword>
<evidence type="ECO:0000256" key="1">
    <source>
        <dbReference type="ARBA" id="ARBA00001936"/>
    </source>
</evidence>
<reference evidence="17" key="1">
    <citation type="submission" date="2025-08" db="UniProtKB">
        <authorList>
            <consortium name="Ensembl"/>
        </authorList>
    </citation>
    <scope>IDENTIFICATION</scope>
</reference>
<comment type="pathway">
    <text evidence="3">Protein modification; protein glycosylation.</text>
</comment>
<protein>
    <recommendedName>
        <fullName evidence="16">Hexosyltransferase</fullName>
        <ecNumber evidence="16">2.4.1.-</ecNumber>
    </recommendedName>
</protein>
<keyword evidence="6" id="KW-0808">Transferase</keyword>
<evidence type="ECO:0000256" key="3">
    <source>
        <dbReference type="ARBA" id="ARBA00004922"/>
    </source>
</evidence>
<evidence type="ECO:0000256" key="6">
    <source>
        <dbReference type="ARBA" id="ARBA00022679"/>
    </source>
</evidence>
<keyword evidence="12" id="KW-0325">Glycoprotein</keyword>
<dbReference type="PANTHER" id="PTHR11214">
    <property type="entry name" value="BETA-1,3-N-ACETYLGLUCOSAMINYLTRANSFERASE"/>
    <property type="match status" value="1"/>
</dbReference>
<sequence>MREGSSMKDGVESVIQRKLGFDVLKTLADMQQVHPLLFRYSYRRRNPGRFTPDSLMDLTLDLPCRCPRCGEGIFKMKSNWKTTKMLGLMMLANFLIYVVVEVSRSYGQGRDIYNRRKLTPKKFWKKPEFSQAFWNREQERLDDIYYLPLANGSDAPRDFRGIPLWLKHVSPCRPDSRVLTEIEDFKSLPKRFQDFLLYMGCRSYPLITDAPNMCSEPPYLLLAVKSIAPHFDRRQAIRESWGRAGILNGHRIVTVFLLGNTAATDHFPDLSDMVKHEAALYGDVLQWDYRDTFFNLTLKEVLFLEWFGTHCASAKYVFKCDDDVFVNTRHMLAYLGNFSVSKTQDIFIGDVITNAGPHRTRHLKYYIPESVFRGVYPPYAGGGGYLYSGNLGLRLRMISRLVTLYPIDDVFTGMCLKRLGLVPEKHMGFKTFDIEEKHRENPCAYKSLILVHPRSPQDMIKIWSWINDPKVKCCIKTTLNTKCAM</sequence>
<keyword evidence="7 16" id="KW-0812">Transmembrane</keyword>
<evidence type="ECO:0000256" key="13">
    <source>
        <dbReference type="ARBA" id="ARBA00023211"/>
    </source>
</evidence>
<dbReference type="InterPro" id="IPR002659">
    <property type="entry name" value="Glyco_trans_31"/>
</dbReference>